<keyword evidence="2" id="KW-1185">Reference proteome</keyword>
<dbReference type="Gene3D" id="3.40.1230.10">
    <property type="entry name" value="MTH938-like"/>
    <property type="match status" value="1"/>
</dbReference>
<dbReference type="Pfam" id="PF04430">
    <property type="entry name" value="DUF498"/>
    <property type="match status" value="1"/>
</dbReference>
<dbReference type="InterPro" id="IPR036748">
    <property type="entry name" value="MTH938-like_sf"/>
</dbReference>
<proteinExistence type="predicted"/>
<organism evidence="1 2">
    <name type="scientific">Candidatus Burkholderia pumila</name>
    <dbReference type="NCBI Taxonomy" id="1090375"/>
    <lineage>
        <taxon>Bacteria</taxon>
        <taxon>Pseudomonadati</taxon>
        <taxon>Pseudomonadota</taxon>
        <taxon>Betaproteobacteria</taxon>
        <taxon>Burkholderiales</taxon>
        <taxon>Burkholderiaceae</taxon>
        <taxon>Burkholderia</taxon>
    </lineage>
</organism>
<accession>A0ABR5HNY0</accession>
<dbReference type="CDD" id="cd05560">
    <property type="entry name" value="Xcc1710_like"/>
    <property type="match status" value="1"/>
</dbReference>
<evidence type="ECO:0000313" key="2">
    <source>
        <dbReference type="Proteomes" id="UP000242951"/>
    </source>
</evidence>
<dbReference type="Proteomes" id="UP000242951">
    <property type="component" value="Unassembled WGS sequence"/>
</dbReference>
<dbReference type="EMBL" id="LELG01000011">
    <property type="protein sequence ID" value="KMQ81104.1"/>
    <property type="molecule type" value="Genomic_DNA"/>
</dbReference>
<dbReference type="PANTHER" id="PTHR21192">
    <property type="entry name" value="NUCLEAR PROTEIN E3-3"/>
    <property type="match status" value="1"/>
</dbReference>
<sequence>MLNTITSYGDGYVAVNLERHEGSVIVMPQSPVAAWPVKSFESLTPEHFDSLIEATPEVVIFGSGSRRRFPHPRLTAQLARHRIGVETMDFGAACRTYNILMHEGRKVAAALLIEE</sequence>
<reference evidence="1 2" key="1">
    <citation type="submission" date="2015-06" db="EMBL/GenBank/DDBJ databases">
        <title>Comparative genomics of Burkholderia leaf nodule symbionts.</title>
        <authorList>
            <person name="Carlier A."/>
            <person name="Eberl L."/>
            <person name="Pinto-Carbo M."/>
        </authorList>
    </citation>
    <scope>NUCLEOTIDE SEQUENCE [LARGE SCALE GENOMIC DNA]</scope>
    <source>
        <strain evidence="1 2">UZHbot3</strain>
    </source>
</reference>
<gene>
    <name evidence="1" type="ORF">BPMI_02984c</name>
</gene>
<protein>
    <submittedName>
        <fullName evidence="1">Membrane protein</fullName>
    </submittedName>
</protein>
<name>A0ABR5HNY0_9BURK</name>
<comment type="caution">
    <text evidence="1">The sequence shown here is derived from an EMBL/GenBank/DDBJ whole genome shotgun (WGS) entry which is preliminary data.</text>
</comment>
<dbReference type="PANTHER" id="PTHR21192:SF2">
    <property type="entry name" value="NADH DEHYDROGENASE [UBIQUINONE] 1 ALPHA SUBCOMPLEX ASSEMBLY FACTOR 3"/>
    <property type="match status" value="1"/>
</dbReference>
<dbReference type="InterPro" id="IPR007523">
    <property type="entry name" value="NDUFAF3/AAMDC"/>
</dbReference>
<dbReference type="SUPFAM" id="SSF64076">
    <property type="entry name" value="MTH938-like"/>
    <property type="match status" value="1"/>
</dbReference>
<evidence type="ECO:0000313" key="1">
    <source>
        <dbReference type="EMBL" id="KMQ81104.1"/>
    </source>
</evidence>